<dbReference type="SUPFAM" id="SSF55186">
    <property type="entry name" value="ThrRS/AlaRS common domain"/>
    <property type="match status" value="1"/>
</dbReference>
<dbReference type="SUPFAM" id="SSF50447">
    <property type="entry name" value="Translation proteins"/>
    <property type="match status" value="1"/>
</dbReference>
<dbReference type="GO" id="GO:0046872">
    <property type="term" value="F:metal ion binding"/>
    <property type="evidence" value="ECO:0007669"/>
    <property type="project" value="UniProtKB-KW"/>
</dbReference>
<dbReference type="AlphaFoldDB" id="A0A1F7H4B4"/>
<keyword evidence="1" id="KW-0479">Metal-binding</keyword>
<dbReference type="InterPro" id="IPR051335">
    <property type="entry name" value="Alanyl-tRNA_Editing_Enzymes"/>
</dbReference>
<dbReference type="InterPro" id="IPR009000">
    <property type="entry name" value="Transl_B-barrel_sf"/>
</dbReference>
<keyword evidence="2" id="KW-0862">Zinc</keyword>
<dbReference type="Gene3D" id="2.40.30.130">
    <property type="match status" value="1"/>
</dbReference>
<protein>
    <recommendedName>
        <fullName evidence="3">Alanyl-tRNA synthetase class IIc N-terminal domain-containing protein</fullName>
    </recommendedName>
</protein>
<dbReference type="InterPro" id="IPR018164">
    <property type="entry name" value="Ala-tRNA-synth_IIc_N"/>
</dbReference>
<dbReference type="PANTHER" id="PTHR43462">
    <property type="entry name" value="ALANYL-TRNA EDITING PROTEIN"/>
    <property type="match status" value="1"/>
</dbReference>
<evidence type="ECO:0000259" key="3">
    <source>
        <dbReference type="Pfam" id="PF01411"/>
    </source>
</evidence>
<sequence>MKTQPLYLKDSYLKEMKAKVLDVKPDGNGWKVIIDKTVFYPMGGGQPTDQGTLTSDLWKSEVYQVLMKDGEIWHHLKSSDQPTIGMSLHGVINWDRRYKNMRVHSAGHVVDFAMYLLGYSPKTLMPFKGDHGKKSYIVYLGSLNEDVKQRLEDKTNELVKKDLKFTTLFQPFEVLQKEAIYLQPGLPINKPLRTLRLETVGAVADGGTQVKSTKEVGEIIISSIEDKEGNTVVNYSLAS</sequence>
<dbReference type="GO" id="GO:0002161">
    <property type="term" value="F:aminoacyl-tRNA deacylase activity"/>
    <property type="evidence" value="ECO:0007669"/>
    <property type="project" value="UniProtKB-ARBA"/>
</dbReference>
<dbReference type="Gene3D" id="3.30.980.10">
    <property type="entry name" value="Threonyl-trna Synthetase, Chain A, domain 2"/>
    <property type="match status" value="1"/>
</dbReference>
<dbReference type="GO" id="GO:0005524">
    <property type="term" value="F:ATP binding"/>
    <property type="evidence" value="ECO:0007669"/>
    <property type="project" value="InterPro"/>
</dbReference>
<dbReference type="Pfam" id="PF01411">
    <property type="entry name" value="tRNA-synt_2c"/>
    <property type="match status" value="1"/>
</dbReference>
<reference evidence="4 5" key="1">
    <citation type="journal article" date="2016" name="Nat. Commun.">
        <title>Thousands of microbial genomes shed light on interconnected biogeochemical processes in an aquifer system.</title>
        <authorList>
            <person name="Anantharaman K."/>
            <person name="Brown C.T."/>
            <person name="Hug L.A."/>
            <person name="Sharon I."/>
            <person name="Castelle C.J."/>
            <person name="Probst A.J."/>
            <person name="Thomas B.C."/>
            <person name="Singh A."/>
            <person name="Wilkins M.J."/>
            <person name="Karaoz U."/>
            <person name="Brodie E.L."/>
            <person name="Williams K.H."/>
            <person name="Hubbard S.S."/>
            <person name="Banfield J.F."/>
        </authorList>
    </citation>
    <scope>NUCLEOTIDE SEQUENCE [LARGE SCALE GENOMIC DNA]</scope>
</reference>
<feature type="domain" description="Alanyl-tRNA synthetase class IIc N-terminal" evidence="3">
    <location>
        <begin position="26"/>
        <end position="96"/>
    </location>
</feature>
<organism evidence="4 5">
    <name type="scientific">Candidatus Roizmanbacteria bacterium RIFCSPHIGHO2_02_FULL_38_11</name>
    <dbReference type="NCBI Taxonomy" id="1802039"/>
    <lineage>
        <taxon>Bacteria</taxon>
        <taxon>Candidatus Roizmaniibacteriota</taxon>
    </lineage>
</organism>
<dbReference type="EMBL" id="MFZO01000003">
    <property type="protein sequence ID" value="OGK25764.1"/>
    <property type="molecule type" value="Genomic_DNA"/>
</dbReference>
<dbReference type="PANTHER" id="PTHR43462:SF1">
    <property type="entry name" value="ALANYL-TRNA EDITING PROTEIN AARSD1"/>
    <property type="match status" value="1"/>
</dbReference>
<gene>
    <name evidence="4" type="ORF">A3C25_04360</name>
</gene>
<dbReference type="GO" id="GO:0006419">
    <property type="term" value="P:alanyl-tRNA aminoacylation"/>
    <property type="evidence" value="ECO:0007669"/>
    <property type="project" value="InterPro"/>
</dbReference>
<proteinExistence type="predicted"/>
<name>A0A1F7H4B4_9BACT</name>
<evidence type="ECO:0000256" key="2">
    <source>
        <dbReference type="ARBA" id="ARBA00022833"/>
    </source>
</evidence>
<accession>A0A1F7H4B4</accession>
<dbReference type="GO" id="GO:0004813">
    <property type="term" value="F:alanine-tRNA ligase activity"/>
    <property type="evidence" value="ECO:0007669"/>
    <property type="project" value="InterPro"/>
</dbReference>
<evidence type="ECO:0000256" key="1">
    <source>
        <dbReference type="ARBA" id="ARBA00022723"/>
    </source>
</evidence>
<dbReference type="InterPro" id="IPR018163">
    <property type="entry name" value="Thr/Ala-tRNA-synth_IIc_edit"/>
</dbReference>
<evidence type="ECO:0000313" key="5">
    <source>
        <dbReference type="Proteomes" id="UP000177913"/>
    </source>
</evidence>
<comment type="caution">
    <text evidence="4">The sequence shown here is derived from an EMBL/GenBank/DDBJ whole genome shotgun (WGS) entry which is preliminary data.</text>
</comment>
<evidence type="ECO:0000313" key="4">
    <source>
        <dbReference type="EMBL" id="OGK25764.1"/>
    </source>
</evidence>
<dbReference type="Proteomes" id="UP000177913">
    <property type="component" value="Unassembled WGS sequence"/>
</dbReference>